<organism evidence="6 7">
    <name type="scientific">Actinobacillus delphinicola</name>
    <dbReference type="NCBI Taxonomy" id="51161"/>
    <lineage>
        <taxon>Bacteria</taxon>
        <taxon>Pseudomonadati</taxon>
        <taxon>Pseudomonadota</taxon>
        <taxon>Gammaproteobacteria</taxon>
        <taxon>Pasteurellales</taxon>
        <taxon>Pasteurellaceae</taxon>
        <taxon>Actinobacillus</taxon>
    </lineage>
</organism>
<sequence length="144" mass="17258">MFLRIPPLLFIFSLIFMYLTPVYYPFKLSPLVSLFFLTLGIIIAISSLSLFIKNKANISPLDLNNTTYLIDTGIYRYTRNPMYLSLLLILIAYFFYLENLLSFWGILFYYFMTTHFQIKKEEKHLLKQFGNQYQAYMHKVGRWI</sequence>
<dbReference type="GO" id="GO:0012505">
    <property type="term" value="C:endomembrane system"/>
    <property type="evidence" value="ECO:0007669"/>
    <property type="project" value="UniProtKB-SubCell"/>
</dbReference>
<evidence type="ECO:0000256" key="3">
    <source>
        <dbReference type="ARBA" id="ARBA00022989"/>
    </source>
</evidence>
<dbReference type="Proteomes" id="UP000279799">
    <property type="component" value="Chromosome"/>
</dbReference>
<evidence type="ECO:0000256" key="2">
    <source>
        <dbReference type="ARBA" id="ARBA00022692"/>
    </source>
</evidence>
<evidence type="ECO:0000256" key="4">
    <source>
        <dbReference type="ARBA" id="ARBA00023136"/>
    </source>
</evidence>
<proteinExistence type="predicted"/>
<dbReference type="EMBL" id="LR134510">
    <property type="protein sequence ID" value="VEJ09992.1"/>
    <property type="molecule type" value="Genomic_DNA"/>
</dbReference>
<comment type="subcellular location">
    <subcellularLocation>
        <location evidence="1">Endomembrane system</location>
        <topology evidence="1">Multi-pass membrane protein</topology>
    </subcellularLocation>
</comment>
<keyword evidence="6" id="KW-0808">Transferase</keyword>
<keyword evidence="3 5" id="KW-1133">Transmembrane helix</keyword>
<evidence type="ECO:0000256" key="1">
    <source>
        <dbReference type="ARBA" id="ARBA00004127"/>
    </source>
</evidence>
<feature type="transmembrane region" description="Helical" evidence="5">
    <location>
        <begin position="32"/>
        <end position="52"/>
    </location>
</feature>
<dbReference type="OrthoDB" id="9811969at2"/>
<dbReference type="KEGG" id="adp:NCTC12871_01491"/>
<dbReference type="GO" id="GO:0008168">
    <property type="term" value="F:methyltransferase activity"/>
    <property type="evidence" value="ECO:0007669"/>
    <property type="project" value="UniProtKB-KW"/>
</dbReference>
<feature type="transmembrane region" description="Helical" evidence="5">
    <location>
        <begin position="86"/>
        <end position="112"/>
    </location>
</feature>
<accession>A0A448TVN4</accession>
<keyword evidence="4 5" id="KW-0472">Membrane</keyword>
<keyword evidence="6" id="KW-0489">Methyltransferase</keyword>
<dbReference type="GO" id="GO:0032259">
    <property type="term" value="P:methylation"/>
    <property type="evidence" value="ECO:0007669"/>
    <property type="project" value="UniProtKB-KW"/>
</dbReference>
<dbReference type="AlphaFoldDB" id="A0A448TVN4"/>
<dbReference type="PANTHER" id="PTHR12714">
    <property type="entry name" value="PROTEIN-S ISOPRENYLCYSTEINE O-METHYLTRANSFERASE"/>
    <property type="match status" value="1"/>
</dbReference>
<dbReference type="InterPro" id="IPR007318">
    <property type="entry name" value="Phopholipid_MeTrfase"/>
</dbReference>
<evidence type="ECO:0000256" key="5">
    <source>
        <dbReference type="SAM" id="Phobius"/>
    </source>
</evidence>
<protein>
    <submittedName>
        <fullName evidence="6">Protein-S-isoprenylcysteine methyltransferase</fullName>
    </submittedName>
</protein>
<dbReference type="Gene3D" id="1.20.120.1630">
    <property type="match status" value="1"/>
</dbReference>
<gene>
    <name evidence="6" type="ORF">NCTC12871_01491</name>
</gene>
<keyword evidence="2 5" id="KW-0812">Transmembrane</keyword>
<keyword evidence="7" id="KW-1185">Reference proteome</keyword>
<evidence type="ECO:0000313" key="7">
    <source>
        <dbReference type="Proteomes" id="UP000279799"/>
    </source>
</evidence>
<reference evidence="6 7" key="1">
    <citation type="submission" date="2018-12" db="EMBL/GenBank/DDBJ databases">
        <authorList>
            <consortium name="Pathogen Informatics"/>
        </authorList>
    </citation>
    <scope>NUCLEOTIDE SEQUENCE [LARGE SCALE GENOMIC DNA]</scope>
    <source>
        <strain evidence="6 7">NCTC12871</strain>
    </source>
</reference>
<evidence type="ECO:0000313" key="6">
    <source>
        <dbReference type="EMBL" id="VEJ09992.1"/>
    </source>
</evidence>
<feature type="transmembrane region" description="Helical" evidence="5">
    <location>
        <begin position="7"/>
        <end position="26"/>
    </location>
</feature>
<name>A0A448TVN4_9PAST</name>
<dbReference type="Pfam" id="PF04191">
    <property type="entry name" value="PEMT"/>
    <property type="match status" value="1"/>
</dbReference>
<dbReference type="PANTHER" id="PTHR12714:SF24">
    <property type="entry name" value="SLR1182 PROTEIN"/>
    <property type="match status" value="1"/>
</dbReference>